<gene>
    <name evidence="3" type="ORF">FALBO_14269</name>
</gene>
<dbReference type="InterPro" id="IPR057277">
    <property type="entry name" value="LysM_C"/>
</dbReference>
<reference evidence="3 4" key="1">
    <citation type="submission" date="2020-01" db="EMBL/GenBank/DDBJ databases">
        <title>Identification and distribution of gene clusters putatively required for synthesis of sphingolipid metabolism inhibitors in phylogenetically diverse species of the filamentous fungus Fusarium.</title>
        <authorList>
            <person name="Kim H.-S."/>
            <person name="Busman M."/>
            <person name="Brown D.W."/>
            <person name="Divon H."/>
            <person name="Uhlig S."/>
            <person name="Proctor R.H."/>
        </authorList>
    </citation>
    <scope>NUCLEOTIDE SEQUENCE [LARGE SCALE GENOMIC DNA]</scope>
    <source>
        <strain evidence="3 4">NRRL 20459</strain>
    </source>
</reference>
<dbReference type="Proteomes" id="UP000554235">
    <property type="component" value="Unassembled WGS sequence"/>
</dbReference>
<keyword evidence="1" id="KW-0732">Signal</keyword>
<feature type="domain" description="Secreted LysM effector LysM C-terminal" evidence="2">
    <location>
        <begin position="19"/>
        <end position="129"/>
    </location>
</feature>
<feature type="chain" id="PRO_5034558138" description="Secreted LysM effector LysM C-terminal domain-containing protein" evidence="1">
    <location>
        <begin position="19"/>
        <end position="151"/>
    </location>
</feature>
<keyword evidence="4" id="KW-1185">Reference proteome</keyword>
<accession>A0A8H4L019</accession>
<evidence type="ECO:0000313" key="4">
    <source>
        <dbReference type="Proteomes" id="UP000554235"/>
    </source>
</evidence>
<dbReference type="EMBL" id="JAADYS010002292">
    <property type="protein sequence ID" value="KAF4458978.1"/>
    <property type="molecule type" value="Genomic_DNA"/>
</dbReference>
<dbReference type="Pfam" id="PF25139">
    <property type="entry name" value="LysM14_C"/>
    <property type="match status" value="1"/>
</dbReference>
<dbReference type="AlphaFoldDB" id="A0A8H4L019"/>
<feature type="signal peptide" evidence="1">
    <location>
        <begin position="1"/>
        <end position="18"/>
    </location>
</feature>
<evidence type="ECO:0000256" key="1">
    <source>
        <dbReference type="SAM" id="SignalP"/>
    </source>
</evidence>
<dbReference type="OrthoDB" id="5402146at2759"/>
<name>A0A8H4L019_9HYPO</name>
<protein>
    <recommendedName>
        <fullName evidence="2">Secreted LysM effector LysM C-terminal domain-containing protein</fullName>
    </recommendedName>
</protein>
<evidence type="ECO:0000313" key="3">
    <source>
        <dbReference type="EMBL" id="KAF4458978.1"/>
    </source>
</evidence>
<sequence>MQFSTSAILALLVASAHAWEITAYDNDKKCEANGDTRYRVISGAPNDNKCFTFGETMPGTSCTEFQKGGGTFGPCTGDNLVPRSIFQEASRCVVFDQPGCHGRFADQNGGRGCGNIEDHGWGTIKSFWCMGFIIAICRARKVAGDHEPIDV</sequence>
<proteinExistence type="predicted"/>
<comment type="caution">
    <text evidence="3">The sequence shown here is derived from an EMBL/GenBank/DDBJ whole genome shotgun (WGS) entry which is preliminary data.</text>
</comment>
<organism evidence="3 4">
    <name type="scientific">Fusarium albosuccineum</name>
    <dbReference type="NCBI Taxonomy" id="1237068"/>
    <lineage>
        <taxon>Eukaryota</taxon>
        <taxon>Fungi</taxon>
        <taxon>Dikarya</taxon>
        <taxon>Ascomycota</taxon>
        <taxon>Pezizomycotina</taxon>
        <taxon>Sordariomycetes</taxon>
        <taxon>Hypocreomycetidae</taxon>
        <taxon>Hypocreales</taxon>
        <taxon>Nectriaceae</taxon>
        <taxon>Fusarium</taxon>
        <taxon>Fusarium decemcellulare species complex</taxon>
    </lineage>
</organism>
<evidence type="ECO:0000259" key="2">
    <source>
        <dbReference type="Pfam" id="PF25139"/>
    </source>
</evidence>